<comment type="subcellular location">
    <subcellularLocation>
        <location evidence="6">Nucleus</location>
    </subcellularLocation>
</comment>
<dbReference type="PANTHER" id="PTHR31669:SF298">
    <property type="entry name" value="PROTEIN FAR1-RELATED SEQUENCE"/>
    <property type="match status" value="1"/>
</dbReference>
<protein>
    <recommendedName>
        <fullName evidence="6">Protein FAR1-RELATED SEQUENCE</fullName>
    </recommendedName>
</protein>
<dbReference type="Pfam" id="PF10551">
    <property type="entry name" value="MULE"/>
    <property type="match status" value="1"/>
</dbReference>
<dbReference type="GO" id="GO:0006355">
    <property type="term" value="P:regulation of DNA-templated transcription"/>
    <property type="evidence" value="ECO:0007669"/>
    <property type="project" value="UniProtKB-UniRule"/>
</dbReference>
<dbReference type="PANTHER" id="PTHR31669">
    <property type="entry name" value="PROTEIN FAR1-RELATED SEQUENCE 10-RELATED"/>
    <property type="match status" value="1"/>
</dbReference>
<sequence>MASSPSSTSTPSLTIERLRPPYPRSISSHASIHSTNLWWRRLHEMPLMESEEAREILAALREKDKDDPEGFYDHKVAAADGRMEGIFWASSGLGWDYVYYGEVVVFDTTFRTNRCGAAFVPFLGMSRHRRPAVFGCGVVADGSVDSCVWLLRAFKESIQADVPKSVITDGGDAVVAAVKAVFPESNHRVCAWHVERWAGEHVVDGPARDDFLSLARDACSPAAFDERWSVFMAEHRTAENEGWLETMHATRELWAAAFTRHKLFLGMASDQRTDPDVKIYLLAPKQEAAGGEPFVVQWCDRGGALGTDNMDDGKMAVTCSCRKMESDRLPCRHILRVITHRGVSRMPDCFMPRRHRRNLEAKLERVEEMKELSSKVFDLASDDAGEFEDVMGFMERFLEERRAWLDAAWEPKRRGHVGVDTDDDEGDSPSTKKIKLSDDASLPKKSRTSSLSTKITKNLLQPDRAILSPSLSFFASASMDSAILRHLIEALLERQPILGEDSTFLRRALVFGGVASIISPVHLESFFTRYGVVIATVLLRDATRCERVGMLVFSAESDCLYAAEMEAARPGAYLMISRVDDEILHNSVNLVKDAADQQSQRCSTAEAFRRMVPWRYLKADAQEDINLRCLLLRMGARSTATPGDLYGVASHSCLPTQQDCVTNDFTTPVFSVLPPHSSCDGAVFKRTSPLLDPTAMVSWRLPTRKGVLPVTGDRYLDFYPIRGQPLGRAILISYQVNRTVKLAERQSSHDGRERFRVAYSGRANMKHRR</sequence>
<accession>B8B4W0</accession>
<evidence type="ECO:0000256" key="1">
    <source>
        <dbReference type="ARBA" id="ARBA00005889"/>
    </source>
</evidence>
<evidence type="ECO:0000256" key="6">
    <source>
        <dbReference type="RuleBase" id="RU367018"/>
    </source>
</evidence>
<dbReference type="InterPro" id="IPR031052">
    <property type="entry name" value="FHY3/FAR1"/>
</dbReference>
<evidence type="ECO:0000256" key="2">
    <source>
        <dbReference type="ARBA" id="ARBA00022723"/>
    </source>
</evidence>
<dbReference type="AlphaFoldDB" id="B8B4W0"/>
<proteinExistence type="inferred from homology"/>
<dbReference type="InterPro" id="IPR006564">
    <property type="entry name" value="Znf_PMZ"/>
</dbReference>
<gene>
    <name evidence="9" type="ORF">OsI_26950</name>
</gene>
<evidence type="ECO:0000256" key="3">
    <source>
        <dbReference type="ARBA" id="ARBA00022771"/>
    </source>
</evidence>
<evidence type="ECO:0000313" key="9">
    <source>
        <dbReference type="EMBL" id="EEC82492.1"/>
    </source>
</evidence>
<dbReference type="HOGENOM" id="CLU_363455_0_0_1"/>
<evidence type="ECO:0000256" key="7">
    <source>
        <dbReference type="SAM" id="MobiDB-lite"/>
    </source>
</evidence>
<dbReference type="Proteomes" id="UP000007015">
    <property type="component" value="Chromosome 7"/>
</dbReference>
<dbReference type="InterPro" id="IPR018289">
    <property type="entry name" value="MULE_transposase_dom"/>
</dbReference>
<dbReference type="GO" id="GO:0005634">
    <property type="term" value="C:nucleus"/>
    <property type="evidence" value="ECO:0007669"/>
    <property type="project" value="UniProtKB-SubCell"/>
</dbReference>
<comment type="function">
    <text evidence="6">Putative transcription activator involved in regulating light control of development.</text>
</comment>
<evidence type="ECO:0000256" key="4">
    <source>
        <dbReference type="ARBA" id="ARBA00022833"/>
    </source>
</evidence>
<dbReference type="Pfam" id="PF04434">
    <property type="entry name" value="SWIM"/>
    <property type="match status" value="1"/>
</dbReference>
<feature type="region of interest" description="Disordered" evidence="7">
    <location>
        <begin position="415"/>
        <end position="449"/>
    </location>
</feature>
<dbReference type="SMART" id="SM00575">
    <property type="entry name" value="ZnF_PMZ"/>
    <property type="match status" value="1"/>
</dbReference>
<keyword evidence="6" id="KW-0539">Nucleus</keyword>
<dbReference type="Gramene" id="BGIOSGA026186-TA">
    <property type="protein sequence ID" value="BGIOSGA026186-PA"/>
    <property type="gene ID" value="BGIOSGA026186"/>
</dbReference>
<keyword evidence="4 6" id="KW-0862">Zinc</keyword>
<keyword evidence="10" id="KW-1185">Reference proteome</keyword>
<reference evidence="9 10" key="1">
    <citation type="journal article" date="2005" name="PLoS Biol.">
        <title>The genomes of Oryza sativa: a history of duplications.</title>
        <authorList>
            <person name="Yu J."/>
            <person name="Wang J."/>
            <person name="Lin W."/>
            <person name="Li S."/>
            <person name="Li H."/>
            <person name="Zhou J."/>
            <person name="Ni P."/>
            <person name="Dong W."/>
            <person name="Hu S."/>
            <person name="Zeng C."/>
            <person name="Zhang J."/>
            <person name="Zhang Y."/>
            <person name="Li R."/>
            <person name="Xu Z."/>
            <person name="Li S."/>
            <person name="Li X."/>
            <person name="Zheng H."/>
            <person name="Cong L."/>
            <person name="Lin L."/>
            <person name="Yin J."/>
            <person name="Geng J."/>
            <person name="Li G."/>
            <person name="Shi J."/>
            <person name="Liu J."/>
            <person name="Lv H."/>
            <person name="Li J."/>
            <person name="Wang J."/>
            <person name="Deng Y."/>
            <person name="Ran L."/>
            <person name="Shi X."/>
            <person name="Wang X."/>
            <person name="Wu Q."/>
            <person name="Li C."/>
            <person name="Ren X."/>
            <person name="Wang J."/>
            <person name="Wang X."/>
            <person name="Li D."/>
            <person name="Liu D."/>
            <person name="Zhang X."/>
            <person name="Ji Z."/>
            <person name="Zhao W."/>
            <person name="Sun Y."/>
            <person name="Zhang Z."/>
            <person name="Bao J."/>
            <person name="Han Y."/>
            <person name="Dong L."/>
            <person name="Ji J."/>
            <person name="Chen P."/>
            <person name="Wu S."/>
            <person name="Liu J."/>
            <person name="Xiao Y."/>
            <person name="Bu D."/>
            <person name="Tan J."/>
            <person name="Yang L."/>
            <person name="Ye C."/>
            <person name="Zhang J."/>
            <person name="Xu J."/>
            <person name="Zhou Y."/>
            <person name="Yu Y."/>
            <person name="Zhang B."/>
            <person name="Zhuang S."/>
            <person name="Wei H."/>
            <person name="Liu B."/>
            <person name="Lei M."/>
            <person name="Yu H."/>
            <person name="Li Y."/>
            <person name="Xu H."/>
            <person name="Wei S."/>
            <person name="He X."/>
            <person name="Fang L."/>
            <person name="Zhang Z."/>
            <person name="Zhang Y."/>
            <person name="Huang X."/>
            <person name="Su Z."/>
            <person name="Tong W."/>
            <person name="Li J."/>
            <person name="Tong Z."/>
            <person name="Li S."/>
            <person name="Ye J."/>
            <person name="Wang L."/>
            <person name="Fang L."/>
            <person name="Lei T."/>
            <person name="Chen C."/>
            <person name="Chen H."/>
            <person name="Xu Z."/>
            <person name="Li H."/>
            <person name="Huang H."/>
            <person name="Zhang F."/>
            <person name="Xu H."/>
            <person name="Li N."/>
            <person name="Zhao C."/>
            <person name="Li S."/>
            <person name="Dong L."/>
            <person name="Huang Y."/>
            <person name="Li L."/>
            <person name="Xi Y."/>
            <person name="Qi Q."/>
            <person name="Li W."/>
            <person name="Zhang B."/>
            <person name="Hu W."/>
            <person name="Zhang Y."/>
            <person name="Tian X."/>
            <person name="Jiao Y."/>
            <person name="Liang X."/>
            <person name="Jin J."/>
            <person name="Gao L."/>
            <person name="Zheng W."/>
            <person name="Hao B."/>
            <person name="Liu S."/>
            <person name="Wang W."/>
            <person name="Yuan L."/>
            <person name="Cao M."/>
            <person name="McDermott J."/>
            <person name="Samudrala R."/>
            <person name="Wang J."/>
            <person name="Wong G.K."/>
            <person name="Yang H."/>
        </authorList>
    </citation>
    <scope>NUCLEOTIDE SEQUENCE [LARGE SCALE GENOMIC DNA]</scope>
    <source>
        <strain evidence="10">cv. 93-11</strain>
    </source>
</reference>
<evidence type="ECO:0000313" key="10">
    <source>
        <dbReference type="Proteomes" id="UP000007015"/>
    </source>
</evidence>
<feature type="domain" description="SWIM-type" evidence="8">
    <location>
        <begin position="304"/>
        <end position="342"/>
    </location>
</feature>
<dbReference type="EMBL" id="CM000132">
    <property type="protein sequence ID" value="EEC82492.1"/>
    <property type="molecule type" value="Genomic_DNA"/>
</dbReference>
<name>B8B4W0_ORYSI</name>
<keyword evidence="2 6" id="KW-0479">Metal-binding</keyword>
<comment type="similarity">
    <text evidence="1 6">Belongs to the FHY3/FAR1 family.</text>
</comment>
<evidence type="ECO:0000256" key="5">
    <source>
        <dbReference type="PROSITE-ProRule" id="PRU00325"/>
    </source>
</evidence>
<dbReference type="PROSITE" id="PS50966">
    <property type="entry name" value="ZF_SWIM"/>
    <property type="match status" value="1"/>
</dbReference>
<dbReference type="GO" id="GO:0008270">
    <property type="term" value="F:zinc ion binding"/>
    <property type="evidence" value="ECO:0007669"/>
    <property type="project" value="UniProtKB-UniRule"/>
</dbReference>
<dbReference type="STRING" id="39946.B8B4W0"/>
<keyword evidence="3 5" id="KW-0863">Zinc-finger</keyword>
<dbReference type="InterPro" id="IPR007527">
    <property type="entry name" value="Znf_SWIM"/>
</dbReference>
<evidence type="ECO:0000259" key="8">
    <source>
        <dbReference type="PROSITE" id="PS50966"/>
    </source>
</evidence>
<organism evidence="9 10">
    <name type="scientific">Oryza sativa subsp. indica</name>
    <name type="common">Rice</name>
    <dbReference type="NCBI Taxonomy" id="39946"/>
    <lineage>
        <taxon>Eukaryota</taxon>
        <taxon>Viridiplantae</taxon>
        <taxon>Streptophyta</taxon>
        <taxon>Embryophyta</taxon>
        <taxon>Tracheophyta</taxon>
        <taxon>Spermatophyta</taxon>
        <taxon>Magnoliopsida</taxon>
        <taxon>Liliopsida</taxon>
        <taxon>Poales</taxon>
        <taxon>Poaceae</taxon>
        <taxon>BOP clade</taxon>
        <taxon>Oryzoideae</taxon>
        <taxon>Oryzeae</taxon>
        <taxon>Oryzinae</taxon>
        <taxon>Oryza</taxon>
        <taxon>Oryza sativa</taxon>
    </lineage>
</organism>